<evidence type="ECO:0000313" key="9">
    <source>
        <dbReference type="EMBL" id="SKA83505.1"/>
    </source>
</evidence>
<dbReference type="RefSeq" id="WP_233813299.1">
    <property type="nucleotide sequence ID" value="NZ_FUYA01000015.1"/>
</dbReference>
<dbReference type="InterPro" id="IPR052165">
    <property type="entry name" value="Membrane_assoc_protease"/>
</dbReference>
<feature type="transmembrane region" description="Helical" evidence="5">
    <location>
        <begin position="311"/>
        <end position="331"/>
    </location>
</feature>
<dbReference type="GO" id="GO:0008233">
    <property type="term" value="F:peptidase activity"/>
    <property type="evidence" value="ECO:0007669"/>
    <property type="project" value="UniProtKB-KW"/>
</dbReference>
<dbReference type="PANTHER" id="PTHR33507:SF4">
    <property type="entry name" value="NODULATION COMPETITIVENESS PROTEIN NFED"/>
    <property type="match status" value="1"/>
</dbReference>
<sequence length="445" mass="47887">MKRVLVLLGILMLLLPGVSRADVQREGPFRVLRVEVEGTINPAQRDLLKEALTKAGEKRADALLIRLNTPGGLGQSMREMTQTILNADVPVLVWVGPAGARAASAGVFIVAASHAAGMSATATIGAASPVNVSGGDVDKTMAKKVQNDMLSLVRGVSKERGRNAKWYESAVTDAVSISGVEAQKQRVVEYVSPTEEAFLQEVGEKGIAFEGGTIRFDPKQVEILEYKASLRHALLSWLLDPQVAYLLLLAGIAGIFFEMTTPGAIFPGVFGGICLVLALYALSILPTNVAGVALILLALVLFILEIFVTSFGLLTVAALVSIFFGSTILFQQEFGFQGLGYGTILPTVIGVGVLAFCGVYLVARSQIRRPKQGENSLLGRRGTVRRFEGEYGQAFIYGELWKVRSEDGTKLEVGEKIEVVQVDGLTLTVKRTEDESEEESERKGE</sequence>
<dbReference type="Proteomes" id="UP000189733">
    <property type="component" value="Unassembled WGS sequence"/>
</dbReference>
<dbReference type="InterPro" id="IPR056738">
    <property type="entry name" value="NfeD1b_N"/>
</dbReference>
<keyword evidence="10" id="KW-1185">Reference proteome</keyword>
<protein>
    <submittedName>
        <fullName evidence="9">Membrane-bound serine protease (ClpP class)</fullName>
    </submittedName>
</protein>
<keyword evidence="9" id="KW-0378">Hydrolase</keyword>
<reference evidence="9 10" key="1">
    <citation type="submission" date="2017-02" db="EMBL/GenBank/DDBJ databases">
        <authorList>
            <person name="Peterson S.W."/>
        </authorList>
    </citation>
    <scope>NUCLEOTIDE SEQUENCE [LARGE SCALE GENOMIC DNA]</scope>
    <source>
        <strain evidence="9 10">DSM 18034</strain>
    </source>
</reference>
<dbReference type="Pfam" id="PF01957">
    <property type="entry name" value="NfeD"/>
    <property type="match status" value="1"/>
</dbReference>
<dbReference type="Pfam" id="PF25145">
    <property type="entry name" value="NfeD1b_N"/>
    <property type="match status" value="1"/>
</dbReference>
<evidence type="ECO:0000313" key="10">
    <source>
        <dbReference type="Proteomes" id="UP000189733"/>
    </source>
</evidence>
<evidence type="ECO:0000259" key="8">
    <source>
        <dbReference type="Pfam" id="PF25145"/>
    </source>
</evidence>
<evidence type="ECO:0000256" key="2">
    <source>
        <dbReference type="ARBA" id="ARBA00022692"/>
    </source>
</evidence>
<accession>A0A1T4X360</accession>
<dbReference type="CDD" id="cd07020">
    <property type="entry name" value="Clp_protease_NfeD_1"/>
    <property type="match status" value="1"/>
</dbReference>
<dbReference type="InterPro" id="IPR056739">
    <property type="entry name" value="NfeD_membrane"/>
</dbReference>
<evidence type="ECO:0000256" key="4">
    <source>
        <dbReference type="ARBA" id="ARBA00023136"/>
    </source>
</evidence>
<evidence type="ECO:0000259" key="7">
    <source>
        <dbReference type="Pfam" id="PF24961"/>
    </source>
</evidence>
<dbReference type="Gene3D" id="3.90.226.10">
    <property type="entry name" value="2-enoyl-CoA Hydratase, Chain A, domain 1"/>
    <property type="match status" value="1"/>
</dbReference>
<keyword evidence="4 5" id="KW-0472">Membrane</keyword>
<proteinExistence type="predicted"/>
<feature type="domain" description="NfeD integral membrane" evidence="7">
    <location>
        <begin position="243"/>
        <end position="358"/>
    </location>
</feature>
<dbReference type="SUPFAM" id="SSF141322">
    <property type="entry name" value="NfeD domain-like"/>
    <property type="match status" value="1"/>
</dbReference>
<dbReference type="InterPro" id="IPR029045">
    <property type="entry name" value="ClpP/crotonase-like_dom_sf"/>
</dbReference>
<evidence type="ECO:0000256" key="3">
    <source>
        <dbReference type="ARBA" id="ARBA00022989"/>
    </source>
</evidence>
<dbReference type="AlphaFoldDB" id="A0A1T4X360"/>
<feature type="transmembrane region" description="Helical" evidence="5">
    <location>
        <begin position="288"/>
        <end position="304"/>
    </location>
</feature>
<dbReference type="InterPro" id="IPR002810">
    <property type="entry name" value="NfeD-like_C"/>
</dbReference>
<evidence type="ECO:0000256" key="5">
    <source>
        <dbReference type="SAM" id="Phobius"/>
    </source>
</evidence>
<feature type="domain" description="NfeD1b N-terminal" evidence="8">
    <location>
        <begin position="31"/>
        <end position="188"/>
    </location>
</feature>
<evidence type="ECO:0000256" key="1">
    <source>
        <dbReference type="ARBA" id="ARBA00004141"/>
    </source>
</evidence>
<keyword evidence="2 5" id="KW-0812">Transmembrane</keyword>
<dbReference type="PANTHER" id="PTHR33507">
    <property type="entry name" value="INNER MEMBRANE PROTEIN YBBJ"/>
    <property type="match status" value="1"/>
</dbReference>
<dbReference type="InterPro" id="IPR012340">
    <property type="entry name" value="NA-bd_OB-fold"/>
</dbReference>
<feature type="domain" description="NfeD-like C-terminal" evidence="6">
    <location>
        <begin position="375"/>
        <end position="431"/>
    </location>
</feature>
<evidence type="ECO:0000259" key="6">
    <source>
        <dbReference type="Pfam" id="PF01957"/>
    </source>
</evidence>
<gene>
    <name evidence="9" type="ORF">SAMN02745702_02897</name>
</gene>
<dbReference type="EMBL" id="FUYA01000015">
    <property type="protein sequence ID" value="SKA83505.1"/>
    <property type="molecule type" value="Genomic_DNA"/>
</dbReference>
<feature type="transmembrane region" description="Helical" evidence="5">
    <location>
        <begin position="343"/>
        <end position="363"/>
    </location>
</feature>
<dbReference type="Pfam" id="PF24961">
    <property type="entry name" value="NfeD_membrane"/>
    <property type="match status" value="1"/>
</dbReference>
<dbReference type="STRING" id="1121442.SAMN02745702_02897"/>
<organism evidence="9 10">
    <name type="scientific">Desulfobaculum bizertense DSM 18034</name>
    <dbReference type="NCBI Taxonomy" id="1121442"/>
    <lineage>
        <taxon>Bacteria</taxon>
        <taxon>Pseudomonadati</taxon>
        <taxon>Thermodesulfobacteriota</taxon>
        <taxon>Desulfovibrionia</taxon>
        <taxon>Desulfovibrionales</taxon>
        <taxon>Desulfovibrionaceae</taxon>
        <taxon>Desulfobaculum</taxon>
    </lineage>
</organism>
<comment type="subcellular location">
    <subcellularLocation>
        <location evidence="1">Membrane</location>
        <topology evidence="1">Multi-pass membrane protein</topology>
    </subcellularLocation>
</comment>
<dbReference type="GO" id="GO:0016020">
    <property type="term" value="C:membrane"/>
    <property type="evidence" value="ECO:0007669"/>
    <property type="project" value="UniProtKB-SubCell"/>
</dbReference>
<name>A0A1T4X360_9BACT</name>
<feature type="transmembrane region" description="Helical" evidence="5">
    <location>
        <begin position="264"/>
        <end position="282"/>
    </location>
</feature>
<dbReference type="GO" id="GO:0006508">
    <property type="term" value="P:proteolysis"/>
    <property type="evidence" value="ECO:0007669"/>
    <property type="project" value="UniProtKB-KW"/>
</dbReference>
<dbReference type="Gene3D" id="2.40.50.140">
    <property type="entry name" value="Nucleic acid-binding proteins"/>
    <property type="match status" value="1"/>
</dbReference>
<keyword evidence="3 5" id="KW-1133">Transmembrane helix</keyword>
<dbReference type="SUPFAM" id="SSF52096">
    <property type="entry name" value="ClpP/crotonase"/>
    <property type="match status" value="1"/>
</dbReference>
<feature type="transmembrane region" description="Helical" evidence="5">
    <location>
        <begin position="234"/>
        <end position="257"/>
    </location>
</feature>
<keyword evidence="9" id="KW-0645">Protease</keyword>